<name>A0A8J3DL08_9HYPH</name>
<organism evidence="1 2">
    <name type="scientific">Limoniibacter endophyticus</name>
    <dbReference type="NCBI Taxonomy" id="1565040"/>
    <lineage>
        <taxon>Bacteria</taxon>
        <taxon>Pseudomonadati</taxon>
        <taxon>Pseudomonadota</taxon>
        <taxon>Alphaproteobacteria</taxon>
        <taxon>Hyphomicrobiales</taxon>
        <taxon>Bartonellaceae</taxon>
        <taxon>Limoniibacter</taxon>
    </lineage>
</organism>
<keyword evidence="1" id="KW-0808">Transferase</keyword>
<protein>
    <submittedName>
        <fullName evidence="1">CoA transferase</fullName>
    </submittedName>
</protein>
<gene>
    <name evidence="1" type="ORF">GCM10010136_29900</name>
</gene>
<evidence type="ECO:0000313" key="1">
    <source>
        <dbReference type="EMBL" id="GHC78176.1"/>
    </source>
</evidence>
<dbReference type="InterPro" id="IPR050509">
    <property type="entry name" value="CoA-transferase_III"/>
</dbReference>
<reference evidence="1" key="1">
    <citation type="journal article" date="2014" name="Int. J. Syst. Evol. Microbiol.">
        <title>Complete genome sequence of Corynebacterium casei LMG S-19264T (=DSM 44701T), isolated from a smear-ripened cheese.</title>
        <authorList>
            <consortium name="US DOE Joint Genome Institute (JGI-PGF)"/>
            <person name="Walter F."/>
            <person name="Albersmeier A."/>
            <person name="Kalinowski J."/>
            <person name="Ruckert C."/>
        </authorList>
    </citation>
    <scope>NUCLEOTIDE SEQUENCE</scope>
    <source>
        <strain evidence="1">KCTC 42097</strain>
    </source>
</reference>
<dbReference type="EMBL" id="BMZO01000010">
    <property type="protein sequence ID" value="GHC78176.1"/>
    <property type="molecule type" value="Genomic_DNA"/>
</dbReference>
<dbReference type="SUPFAM" id="SSF89796">
    <property type="entry name" value="CoA-transferase family III (CaiB/BaiF)"/>
    <property type="match status" value="1"/>
</dbReference>
<comment type="caution">
    <text evidence="1">The sequence shown here is derived from an EMBL/GenBank/DDBJ whole genome shotgun (WGS) entry which is preliminary data.</text>
</comment>
<dbReference type="GO" id="GO:0016740">
    <property type="term" value="F:transferase activity"/>
    <property type="evidence" value="ECO:0007669"/>
    <property type="project" value="UniProtKB-KW"/>
</dbReference>
<accession>A0A8J3DL08</accession>
<dbReference type="RefSeq" id="WP_189491885.1">
    <property type="nucleotide sequence ID" value="NZ_BMZO01000010.1"/>
</dbReference>
<sequence>MNKTALGGIRILELSRFLPGGLATQMLGDLGADVIKIEQPGVGDLMRTFPPMGKQDSGTFLIGNRNKRSITLNLKSEMGKEVVGKLAARADVIVEGFRPGIADRLGMGYETLQEINPRLIYCSISGYGQSGPYRDVPGHDMNYLGITGMMQLIARPEIGPLVPGPLFADIGGGSMMAVFGILAAIVARQTTGKGQFIDVSMTDGAMHFMHSHASDYLLAGTEPAGGVQRVAGGSAAYNVYRCADDKHITLGIIEDHFWERLHKLVAHEDFPATPFPSPEETTKAKRVLNDFFATKPRDEWVKILWDLDIPAGPVNSLSEAFADPQMIAREMLLHVDHPVEGSLPQIGFPVKFSDTPGQITRPPPTLGQHTSEILTELGYPDNVIHNFREAGVT</sequence>
<keyword evidence="2" id="KW-1185">Reference proteome</keyword>
<dbReference type="AlphaFoldDB" id="A0A8J3DL08"/>
<dbReference type="Pfam" id="PF02515">
    <property type="entry name" value="CoA_transf_3"/>
    <property type="match status" value="1"/>
</dbReference>
<dbReference type="Gene3D" id="3.40.50.10540">
    <property type="entry name" value="Crotonobetainyl-coa:carnitine coa-transferase, domain 1"/>
    <property type="match status" value="2"/>
</dbReference>
<dbReference type="InterPro" id="IPR003673">
    <property type="entry name" value="CoA-Trfase_fam_III"/>
</dbReference>
<dbReference type="PANTHER" id="PTHR48228">
    <property type="entry name" value="SUCCINYL-COA--D-CITRAMALATE COA-TRANSFERASE"/>
    <property type="match status" value="1"/>
</dbReference>
<dbReference type="InterPro" id="IPR023606">
    <property type="entry name" value="CoA-Trfase_III_dom_1_sf"/>
</dbReference>
<dbReference type="Proteomes" id="UP000641137">
    <property type="component" value="Unassembled WGS sequence"/>
</dbReference>
<dbReference type="PANTHER" id="PTHR48228:SF5">
    <property type="entry name" value="ALPHA-METHYLACYL-COA RACEMASE"/>
    <property type="match status" value="1"/>
</dbReference>
<evidence type="ECO:0000313" key="2">
    <source>
        <dbReference type="Proteomes" id="UP000641137"/>
    </source>
</evidence>
<proteinExistence type="predicted"/>
<reference evidence="1" key="2">
    <citation type="submission" date="2020-09" db="EMBL/GenBank/DDBJ databases">
        <authorList>
            <person name="Sun Q."/>
            <person name="Kim S."/>
        </authorList>
    </citation>
    <scope>NUCLEOTIDE SEQUENCE</scope>
    <source>
        <strain evidence="1">KCTC 42097</strain>
    </source>
</reference>